<feature type="domain" description="Thiol:disulfide interchange protein DsbD N-terminal" evidence="2">
    <location>
        <begin position="39"/>
        <end position="140"/>
    </location>
</feature>
<organism evidence="3 4">
    <name type="scientific">Sulfitobacter undariae</name>
    <dbReference type="NCBI Taxonomy" id="1563671"/>
    <lineage>
        <taxon>Bacteria</taxon>
        <taxon>Pseudomonadati</taxon>
        <taxon>Pseudomonadota</taxon>
        <taxon>Alphaproteobacteria</taxon>
        <taxon>Rhodobacterales</taxon>
        <taxon>Roseobacteraceae</taxon>
        <taxon>Sulfitobacter</taxon>
    </lineage>
</organism>
<dbReference type="Proteomes" id="UP000530268">
    <property type="component" value="Unassembled WGS sequence"/>
</dbReference>
<dbReference type="RefSeq" id="WP_246423279.1">
    <property type="nucleotide sequence ID" value="NZ_JACIEI010000002.1"/>
</dbReference>
<feature type="chain" id="PRO_5031462232" evidence="1">
    <location>
        <begin position="21"/>
        <end position="268"/>
    </location>
</feature>
<dbReference type="AlphaFoldDB" id="A0A7W6H100"/>
<keyword evidence="1" id="KW-0732">Signal</keyword>
<comment type="caution">
    <text evidence="3">The sequence shown here is derived from an EMBL/GenBank/DDBJ whole genome shotgun (WGS) entry which is preliminary data.</text>
</comment>
<reference evidence="3 4" key="1">
    <citation type="submission" date="2020-08" db="EMBL/GenBank/DDBJ databases">
        <title>Genomic Encyclopedia of Type Strains, Phase IV (KMG-IV): sequencing the most valuable type-strain genomes for metagenomic binning, comparative biology and taxonomic classification.</title>
        <authorList>
            <person name="Goeker M."/>
        </authorList>
    </citation>
    <scope>NUCLEOTIDE SEQUENCE [LARGE SCALE GENOMIC DNA]</scope>
    <source>
        <strain evidence="3 4">DSM 102234</strain>
    </source>
</reference>
<accession>A0A7W6H100</accession>
<protein>
    <submittedName>
        <fullName evidence="3">DsbC/DsbD-like thiol-disulfide interchange protein</fullName>
    </submittedName>
</protein>
<proteinExistence type="predicted"/>
<keyword evidence="4" id="KW-1185">Reference proteome</keyword>
<gene>
    <name evidence="3" type="ORF">GGR95_000827</name>
</gene>
<dbReference type="Pfam" id="PF11412">
    <property type="entry name" value="DsbD_N"/>
    <property type="match status" value="1"/>
</dbReference>
<evidence type="ECO:0000313" key="3">
    <source>
        <dbReference type="EMBL" id="MBB3993199.1"/>
    </source>
</evidence>
<dbReference type="EMBL" id="JACIEI010000002">
    <property type="protein sequence ID" value="MBB3993199.1"/>
    <property type="molecule type" value="Genomic_DNA"/>
</dbReference>
<name>A0A7W6H100_9RHOB</name>
<sequence>MIKNLLCATALMIPFTPAHAADPIGTVVTAKLVDGWQQADGTRISAIQLTLAPEWKTYWRAPGDAGIPPDFNWRGSRNLRDVSISWPTPKVFDQSGMRSVGYYNQVMLPLAVSPKQAGKPVDINLTLEIGVCKDICIPETLSIKGTLNSQSRTPLPAIAAALAEQPYSAAEAGAKGVTCSLRPTKEGLKITANLNLPSTGKTEHVVIEAGNPDVWVSEATTRRSGNTLTAEAELIRSAKGPLSVDRSALRFTVLGSSLAVDLRGCTPD</sequence>
<evidence type="ECO:0000313" key="4">
    <source>
        <dbReference type="Proteomes" id="UP000530268"/>
    </source>
</evidence>
<feature type="signal peptide" evidence="1">
    <location>
        <begin position="1"/>
        <end position="20"/>
    </location>
</feature>
<evidence type="ECO:0000256" key="1">
    <source>
        <dbReference type="SAM" id="SignalP"/>
    </source>
</evidence>
<evidence type="ECO:0000259" key="2">
    <source>
        <dbReference type="Pfam" id="PF11412"/>
    </source>
</evidence>
<dbReference type="InterPro" id="IPR028250">
    <property type="entry name" value="DsbDN"/>
</dbReference>